<feature type="signal peptide" evidence="5">
    <location>
        <begin position="1"/>
        <end position="18"/>
    </location>
</feature>
<dbReference type="InParanoid" id="B0E262"/>
<feature type="compositionally biased region" description="Low complexity" evidence="4">
    <location>
        <begin position="324"/>
        <end position="340"/>
    </location>
</feature>
<feature type="region of interest" description="Disordered" evidence="4">
    <location>
        <begin position="83"/>
        <end position="114"/>
    </location>
</feature>
<dbReference type="KEGG" id="lbc:LACBIDRAFT_317671"/>
<dbReference type="PANTHER" id="PTHR45789">
    <property type="entry name" value="FI18025P1"/>
    <property type="match status" value="1"/>
</dbReference>
<evidence type="ECO:0000256" key="1">
    <source>
        <dbReference type="ARBA" id="ARBA00023125"/>
    </source>
</evidence>
<gene>
    <name evidence="7" type="ORF">LACBIDRAFT_317671</name>
</gene>
<dbReference type="RefSeq" id="XP_001890271.1">
    <property type="nucleotide sequence ID" value="XM_001890236.1"/>
</dbReference>
<feature type="region of interest" description="Disordered" evidence="4">
    <location>
        <begin position="278"/>
        <end position="341"/>
    </location>
</feature>
<feature type="compositionally biased region" description="Acidic residues" evidence="4">
    <location>
        <begin position="219"/>
        <end position="230"/>
    </location>
</feature>
<feature type="compositionally biased region" description="Polar residues" evidence="4">
    <location>
        <begin position="405"/>
        <end position="415"/>
    </location>
</feature>
<feature type="domain" description="HMG box" evidence="6">
    <location>
        <begin position="116"/>
        <end position="185"/>
    </location>
</feature>
<dbReference type="GO" id="GO:0000978">
    <property type="term" value="F:RNA polymerase II cis-regulatory region sequence-specific DNA binding"/>
    <property type="evidence" value="ECO:0007669"/>
    <property type="project" value="TreeGrafter"/>
</dbReference>
<feature type="region of interest" description="Disordered" evidence="4">
    <location>
        <begin position="358"/>
        <end position="416"/>
    </location>
</feature>
<feature type="region of interest" description="Disordered" evidence="4">
    <location>
        <begin position="533"/>
        <end position="552"/>
    </location>
</feature>
<accession>B0E262</accession>
<keyword evidence="5" id="KW-0732">Signal</keyword>
<organism evidence="8">
    <name type="scientific">Laccaria bicolor (strain S238N-H82 / ATCC MYA-4686)</name>
    <name type="common">Bicoloured deceiver</name>
    <name type="synonym">Laccaria laccata var. bicolor</name>
    <dbReference type="NCBI Taxonomy" id="486041"/>
    <lineage>
        <taxon>Eukaryota</taxon>
        <taxon>Fungi</taxon>
        <taxon>Dikarya</taxon>
        <taxon>Basidiomycota</taxon>
        <taxon>Agaricomycotina</taxon>
        <taxon>Agaricomycetes</taxon>
        <taxon>Agaricomycetidae</taxon>
        <taxon>Agaricales</taxon>
        <taxon>Agaricineae</taxon>
        <taxon>Hydnangiaceae</taxon>
        <taxon>Laccaria</taxon>
    </lineage>
</organism>
<dbReference type="InterPro" id="IPR009071">
    <property type="entry name" value="HMG_box_dom"/>
</dbReference>
<evidence type="ECO:0000259" key="6">
    <source>
        <dbReference type="PROSITE" id="PS50118"/>
    </source>
</evidence>
<evidence type="ECO:0000313" key="7">
    <source>
        <dbReference type="EMBL" id="EDQ99069.1"/>
    </source>
</evidence>
<feature type="compositionally biased region" description="Low complexity" evidence="4">
    <location>
        <begin position="358"/>
        <end position="370"/>
    </location>
</feature>
<sequence length="646" mass="71495">MHLSPVIFFALSTELLHQLEMPPIRDHEVDYGNAEDDDMPPLVDNSAGSMTYTFFTDMTPMSFANSDPPQASTSAVQLHSRITPPASPITPDDQTTLRAPHPTTRPHGKRRDASYIPRPPNAFILFRSSFIRSEQVPGKVEGNHSTLSKIIGMYWKSLSREERESWEAKAVIAQAEHRKKYPDWRFRPGANAMAKLKIKDGGTVIRRRSARGRTKDPPDDGDVGAGDETEDSAKGRDKGKRKAQAKGKEESRCEKIANLLVEGKKGADLEKAVKQWEGMMSQKEKSALLPSSSSTRPRRSRKTTIPAVDSIPPVIETTPMQDVSQPDSTSTQIQSDDSSPLPVGLSAVPLTHMFKRSLSLPSSNPRLTLPESTITLPSDTASPGDWEASRIGTPGTPSSRRHPHSQSTTTGNTAASFPLLCTPFTPQASYVPRHLQWEDEEARRRSELSQEGEYWWPSSGLEDQIADSGCERPMIVTSDGMGYEDSVGQFDHQFNEQYGASLEPPNDGSELVTWSTNPNRQGLVAVIQDPHMHSETDVPHSSPLPPPVSTDPSNYFYTSPSAPLPASSFSTLSGWAGDYKYDETSHRQTSSAANATASAPIPAWYEAPGWEAHQHQFNHPNLYFSPDDWDRIEVNHEEDRHIGRRS</sequence>
<dbReference type="OrthoDB" id="6247875at2759"/>
<dbReference type="EMBL" id="DS547174">
    <property type="protein sequence ID" value="EDQ99069.1"/>
    <property type="molecule type" value="Genomic_DNA"/>
</dbReference>
<dbReference type="AlphaFoldDB" id="B0E262"/>
<dbReference type="Gene3D" id="1.10.30.10">
    <property type="entry name" value="High mobility group box domain"/>
    <property type="match status" value="1"/>
</dbReference>
<protein>
    <submittedName>
        <fullName evidence="7">Predicted protein</fullName>
    </submittedName>
</protein>
<dbReference type="PANTHER" id="PTHR45789:SF2">
    <property type="entry name" value="FI18025P1"/>
    <property type="match status" value="1"/>
</dbReference>
<feature type="compositionally biased region" description="Polar residues" evidence="4">
    <location>
        <begin position="371"/>
        <end position="381"/>
    </location>
</feature>
<dbReference type="Pfam" id="PF00505">
    <property type="entry name" value="HMG_box"/>
    <property type="match status" value="1"/>
</dbReference>
<evidence type="ECO:0000256" key="5">
    <source>
        <dbReference type="SAM" id="SignalP"/>
    </source>
</evidence>
<feature type="region of interest" description="Disordered" evidence="4">
    <location>
        <begin position="203"/>
        <end position="251"/>
    </location>
</feature>
<evidence type="ECO:0000313" key="8">
    <source>
        <dbReference type="Proteomes" id="UP000001194"/>
    </source>
</evidence>
<dbReference type="InterPro" id="IPR051356">
    <property type="entry name" value="SOX/SOX-like_TF"/>
</dbReference>
<keyword evidence="1 3" id="KW-0238">DNA-binding</keyword>
<dbReference type="GeneID" id="6085938"/>
<dbReference type="SMART" id="SM00398">
    <property type="entry name" value="HMG"/>
    <property type="match status" value="1"/>
</dbReference>
<dbReference type="GO" id="GO:0000981">
    <property type="term" value="F:DNA-binding transcription factor activity, RNA polymerase II-specific"/>
    <property type="evidence" value="ECO:0007669"/>
    <property type="project" value="TreeGrafter"/>
</dbReference>
<feature type="DNA-binding region" description="HMG box" evidence="3">
    <location>
        <begin position="116"/>
        <end position="185"/>
    </location>
</feature>
<dbReference type="HOGENOM" id="CLU_025635_0_0_1"/>
<evidence type="ECO:0000256" key="2">
    <source>
        <dbReference type="ARBA" id="ARBA00023242"/>
    </source>
</evidence>
<evidence type="ECO:0000256" key="3">
    <source>
        <dbReference type="PROSITE-ProRule" id="PRU00267"/>
    </source>
</evidence>
<reference evidence="7 8" key="1">
    <citation type="journal article" date="2008" name="Nature">
        <title>The genome of Laccaria bicolor provides insights into mycorrhizal symbiosis.</title>
        <authorList>
            <person name="Martin F."/>
            <person name="Aerts A."/>
            <person name="Ahren D."/>
            <person name="Brun A."/>
            <person name="Danchin E.G.J."/>
            <person name="Duchaussoy F."/>
            <person name="Gibon J."/>
            <person name="Kohler A."/>
            <person name="Lindquist E."/>
            <person name="Pereda V."/>
            <person name="Salamov A."/>
            <person name="Shapiro H.J."/>
            <person name="Wuyts J."/>
            <person name="Blaudez D."/>
            <person name="Buee M."/>
            <person name="Brokstein P."/>
            <person name="Canbaeck B."/>
            <person name="Cohen D."/>
            <person name="Courty P.E."/>
            <person name="Coutinho P.M."/>
            <person name="Delaruelle C."/>
            <person name="Detter J.C."/>
            <person name="Deveau A."/>
            <person name="DiFazio S."/>
            <person name="Duplessis S."/>
            <person name="Fraissinet-Tachet L."/>
            <person name="Lucic E."/>
            <person name="Frey-Klett P."/>
            <person name="Fourrey C."/>
            <person name="Feussner I."/>
            <person name="Gay G."/>
            <person name="Grimwood J."/>
            <person name="Hoegger P.J."/>
            <person name="Jain P."/>
            <person name="Kilaru S."/>
            <person name="Labbe J."/>
            <person name="Lin Y.C."/>
            <person name="Legue V."/>
            <person name="Le Tacon F."/>
            <person name="Marmeisse R."/>
            <person name="Melayah D."/>
            <person name="Montanini B."/>
            <person name="Muratet M."/>
            <person name="Nehls U."/>
            <person name="Niculita-Hirzel H."/>
            <person name="Oudot-Le Secq M.P."/>
            <person name="Peter M."/>
            <person name="Quesneville H."/>
            <person name="Rajashekar B."/>
            <person name="Reich M."/>
            <person name="Rouhier N."/>
            <person name="Schmutz J."/>
            <person name="Yin T."/>
            <person name="Chalot M."/>
            <person name="Henrissat B."/>
            <person name="Kuees U."/>
            <person name="Lucas S."/>
            <person name="Van de Peer Y."/>
            <person name="Podila G.K."/>
            <person name="Polle A."/>
            <person name="Pukkila P.J."/>
            <person name="Richardson P.M."/>
            <person name="Rouze P."/>
            <person name="Sanders I.R."/>
            <person name="Stajich J.E."/>
            <person name="Tunlid A."/>
            <person name="Tuskan G."/>
            <person name="Grigoriev I.V."/>
        </authorList>
    </citation>
    <scope>NUCLEOTIDE SEQUENCE [LARGE SCALE GENOMIC DNA]</scope>
    <source>
        <strain evidence="8">S238N-H82 / ATCC MYA-4686</strain>
    </source>
</reference>
<dbReference type="STRING" id="486041.B0E262"/>
<dbReference type="GO" id="GO:0005634">
    <property type="term" value="C:nucleus"/>
    <property type="evidence" value="ECO:0007669"/>
    <property type="project" value="UniProtKB-UniRule"/>
</dbReference>
<dbReference type="InterPro" id="IPR036910">
    <property type="entry name" value="HMG_box_dom_sf"/>
</dbReference>
<dbReference type="PROSITE" id="PS50118">
    <property type="entry name" value="HMG_BOX_2"/>
    <property type="match status" value="1"/>
</dbReference>
<keyword evidence="8" id="KW-1185">Reference proteome</keyword>
<dbReference type="Proteomes" id="UP000001194">
    <property type="component" value="Unassembled WGS sequence"/>
</dbReference>
<proteinExistence type="predicted"/>
<keyword evidence="2 3" id="KW-0539">Nucleus</keyword>
<name>B0E262_LACBS</name>
<dbReference type="CDD" id="cd01389">
    <property type="entry name" value="HMG-box_ROX1-like"/>
    <property type="match status" value="1"/>
</dbReference>
<dbReference type="SUPFAM" id="SSF47095">
    <property type="entry name" value="HMG-box"/>
    <property type="match status" value="1"/>
</dbReference>
<evidence type="ECO:0000256" key="4">
    <source>
        <dbReference type="SAM" id="MobiDB-lite"/>
    </source>
</evidence>
<feature type="chain" id="PRO_5002748946" evidence="5">
    <location>
        <begin position="19"/>
        <end position="646"/>
    </location>
</feature>